<dbReference type="Proteomes" id="UP000242770">
    <property type="component" value="Unassembled WGS sequence"/>
</dbReference>
<proteinExistence type="predicted"/>
<reference evidence="3" key="1">
    <citation type="submission" date="2014-06" db="EMBL/GenBank/DDBJ databases">
        <authorList>
            <person name="Berkman P.J."/>
        </authorList>
    </citation>
    <scope>NUCLEOTIDE SEQUENCE [LARGE SCALE GENOMIC DNA]</scope>
</reference>
<evidence type="ECO:0000313" key="2">
    <source>
        <dbReference type="EMBL" id="CDW99029.1"/>
    </source>
</evidence>
<feature type="region of interest" description="Disordered" evidence="1">
    <location>
        <begin position="1"/>
        <end position="44"/>
    </location>
</feature>
<name>A0A0F7SBZ8_9BASI</name>
<sequence>MTANYSDHIQAKSADKWNNRWLGGRERNSLHVSPAGRDKVQGPR</sequence>
<protein>
    <submittedName>
        <fullName evidence="2">Uncharacterized protein</fullName>
    </submittedName>
</protein>
<evidence type="ECO:0000313" key="3">
    <source>
        <dbReference type="Proteomes" id="UP000242770"/>
    </source>
</evidence>
<organism evidence="2 3">
    <name type="scientific">Sporisorium scitamineum</name>
    <dbReference type="NCBI Taxonomy" id="49012"/>
    <lineage>
        <taxon>Eukaryota</taxon>
        <taxon>Fungi</taxon>
        <taxon>Dikarya</taxon>
        <taxon>Basidiomycota</taxon>
        <taxon>Ustilaginomycotina</taxon>
        <taxon>Ustilaginomycetes</taxon>
        <taxon>Ustilaginales</taxon>
        <taxon>Ustilaginaceae</taxon>
        <taxon>Sporisorium</taxon>
    </lineage>
</organism>
<gene>
    <name evidence="2" type="primary">SSCI67490.1</name>
</gene>
<dbReference type="AlphaFoldDB" id="A0A0F7SBZ8"/>
<evidence type="ECO:0000256" key="1">
    <source>
        <dbReference type="SAM" id="MobiDB-lite"/>
    </source>
</evidence>
<keyword evidence="3" id="KW-1185">Reference proteome</keyword>
<feature type="compositionally biased region" description="Basic and acidic residues" evidence="1">
    <location>
        <begin position="9"/>
        <end position="29"/>
    </location>
</feature>
<dbReference type="EMBL" id="CCFA01004004">
    <property type="protein sequence ID" value="CDW99029.1"/>
    <property type="molecule type" value="Genomic_DNA"/>
</dbReference>
<accession>A0A0F7SBZ8</accession>